<keyword evidence="2" id="KW-1185">Reference proteome</keyword>
<dbReference type="EMBL" id="SPVH01000002">
    <property type="protein sequence ID" value="TFW14413.1"/>
    <property type="molecule type" value="Genomic_DNA"/>
</dbReference>
<proteinExistence type="predicted"/>
<dbReference type="Proteomes" id="UP000298216">
    <property type="component" value="Unassembled WGS sequence"/>
</dbReference>
<dbReference type="RefSeq" id="WP_135193798.1">
    <property type="nucleotide sequence ID" value="NZ_SPVH01000002.1"/>
</dbReference>
<dbReference type="AlphaFoldDB" id="A0A4Y9RZS9"/>
<protein>
    <submittedName>
        <fullName evidence="1">Uncharacterized protein</fullName>
    </submittedName>
</protein>
<name>A0A4Y9RZS9_9CAUL</name>
<evidence type="ECO:0000313" key="1">
    <source>
        <dbReference type="EMBL" id="TFW14413.1"/>
    </source>
</evidence>
<reference evidence="1 2" key="1">
    <citation type="submission" date="2019-03" db="EMBL/GenBank/DDBJ databases">
        <title>Draft genome of Brevundimonas sp. a heavy metal resistant soil bacteria.</title>
        <authorList>
            <person name="Soto J."/>
        </authorList>
    </citation>
    <scope>NUCLEOTIDE SEQUENCE [LARGE SCALE GENOMIC DNA]</scope>
    <source>
        <strain evidence="1 2">B-10</strain>
    </source>
</reference>
<gene>
    <name evidence="1" type="ORF">EGY25_04265</name>
</gene>
<organism evidence="1 2">
    <name type="scientific">Brevundimonas intermedia</name>
    <dbReference type="NCBI Taxonomy" id="74315"/>
    <lineage>
        <taxon>Bacteria</taxon>
        <taxon>Pseudomonadati</taxon>
        <taxon>Pseudomonadota</taxon>
        <taxon>Alphaproteobacteria</taxon>
        <taxon>Caulobacterales</taxon>
        <taxon>Caulobacteraceae</taxon>
        <taxon>Brevundimonas</taxon>
    </lineage>
</organism>
<sequence length="139" mass="14760">MTDARNPAFVQIEARNGGSVEHVTLDNVRIDSFATLIHAVADGGDVRHITVTNIDASQLKAELTMLKAELRQLQVALQVRGAGDGKIRAIEMAIRSADQPNLTALNYLQGLGKGVLAVAKDIGVDLAAKVIAHSMRIPG</sequence>
<evidence type="ECO:0000313" key="2">
    <source>
        <dbReference type="Proteomes" id="UP000298216"/>
    </source>
</evidence>
<comment type="caution">
    <text evidence="1">The sequence shown here is derived from an EMBL/GenBank/DDBJ whole genome shotgun (WGS) entry which is preliminary data.</text>
</comment>
<accession>A0A4Y9RZS9</accession>